<evidence type="ECO:0000313" key="1">
    <source>
        <dbReference type="EMBL" id="KAI9911138.1"/>
    </source>
</evidence>
<dbReference type="Proteomes" id="UP001163321">
    <property type="component" value="Chromosome 5"/>
</dbReference>
<gene>
    <name evidence="1" type="ORF">PsorP6_009662</name>
</gene>
<protein>
    <submittedName>
        <fullName evidence="1">Uncharacterized protein</fullName>
    </submittedName>
</protein>
<evidence type="ECO:0000313" key="2">
    <source>
        <dbReference type="Proteomes" id="UP001163321"/>
    </source>
</evidence>
<proteinExistence type="predicted"/>
<reference evidence="1 2" key="1">
    <citation type="journal article" date="2022" name="bioRxiv">
        <title>The genome of the oomycete Peronosclerospora sorghi, a cosmopolitan pathogen of maize and sorghum, is inflated with dispersed pseudogenes.</title>
        <authorList>
            <person name="Fletcher K."/>
            <person name="Martin F."/>
            <person name="Isakeit T."/>
            <person name="Cavanaugh K."/>
            <person name="Magill C."/>
            <person name="Michelmore R."/>
        </authorList>
    </citation>
    <scope>NUCLEOTIDE SEQUENCE [LARGE SCALE GENOMIC DNA]</scope>
    <source>
        <strain evidence="1">P6</strain>
    </source>
</reference>
<accession>A0ACC0VX90</accession>
<keyword evidence="2" id="KW-1185">Reference proteome</keyword>
<dbReference type="EMBL" id="CM047584">
    <property type="protein sequence ID" value="KAI9911138.1"/>
    <property type="molecule type" value="Genomic_DNA"/>
</dbReference>
<organism evidence="1 2">
    <name type="scientific">Peronosclerospora sorghi</name>
    <dbReference type="NCBI Taxonomy" id="230839"/>
    <lineage>
        <taxon>Eukaryota</taxon>
        <taxon>Sar</taxon>
        <taxon>Stramenopiles</taxon>
        <taxon>Oomycota</taxon>
        <taxon>Peronosporomycetes</taxon>
        <taxon>Peronosporales</taxon>
        <taxon>Peronosporaceae</taxon>
        <taxon>Peronosclerospora</taxon>
    </lineage>
</organism>
<sequence length="208" mass="24383">MANPLVKKSSMPDENNHVYLNILPQAIVDPQYLEGVIRILAYRYAERLEQLGVTTVELKIIARFIARHLQFLCALLLKTLPAYVEAAGHNEPIFTSIGDEHMVNLTVCQSQHNTRWFFPFIRSVRWPGLLEYNLLRQWRKYVQQRTRGGSSKNTIPNLIMETRELILDATGKALTDFWWSFYWDLRFNNEGGRSMKQLFRHKMVVNQS</sequence>
<comment type="caution">
    <text evidence="1">The sequence shown here is derived from an EMBL/GenBank/DDBJ whole genome shotgun (WGS) entry which is preliminary data.</text>
</comment>
<name>A0ACC0VX90_9STRA</name>